<dbReference type="EMBL" id="CP001804">
    <property type="protein sequence ID" value="ACY15881.1"/>
    <property type="molecule type" value="Genomic_DNA"/>
</dbReference>
<dbReference type="KEGG" id="hoh:Hoch_3379"/>
<reference evidence="2 3" key="1">
    <citation type="journal article" date="2010" name="Stand. Genomic Sci.">
        <title>Complete genome sequence of Haliangium ochraceum type strain (SMP-2).</title>
        <authorList>
            <consortium name="US DOE Joint Genome Institute (JGI-PGF)"/>
            <person name="Ivanova N."/>
            <person name="Daum C."/>
            <person name="Lang E."/>
            <person name="Abt B."/>
            <person name="Kopitz M."/>
            <person name="Saunders E."/>
            <person name="Lapidus A."/>
            <person name="Lucas S."/>
            <person name="Glavina Del Rio T."/>
            <person name="Nolan M."/>
            <person name="Tice H."/>
            <person name="Copeland A."/>
            <person name="Cheng J.F."/>
            <person name="Chen F."/>
            <person name="Bruce D."/>
            <person name="Goodwin L."/>
            <person name="Pitluck S."/>
            <person name="Mavromatis K."/>
            <person name="Pati A."/>
            <person name="Mikhailova N."/>
            <person name="Chen A."/>
            <person name="Palaniappan K."/>
            <person name="Land M."/>
            <person name="Hauser L."/>
            <person name="Chang Y.J."/>
            <person name="Jeffries C.D."/>
            <person name="Detter J.C."/>
            <person name="Brettin T."/>
            <person name="Rohde M."/>
            <person name="Goker M."/>
            <person name="Bristow J."/>
            <person name="Markowitz V."/>
            <person name="Eisen J.A."/>
            <person name="Hugenholtz P."/>
            <person name="Kyrpides N.C."/>
            <person name="Klenk H.P."/>
        </authorList>
    </citation>
    <scope>NUCLEOTIDE SEQUENCE [LARGE SCALE GENOMIC DNA]</scope>
    <source>
        <strain evidence="3">DSM 14365 / CIP 107738 / JCM 11303 / AJ 13395 / SMP-2</strain>
    </source>
</reference>
<evidence type="ECO:0000313" key="2">
    <source>
        <dbReference type="EMBL" id="ACY15881.1"/>
    </source>
</evidence>
<dbReference type="AlphaFoldDB" id="D0LV40"/>
<name>D0LV40_HALO1</name>
<feature type="region of interest" description="Disordered" evidence="1">
    <location>
        <begin position="38"/>
        <end position="116"/>
    </location>
</feature>
<proteinExistence type="predicted"/>
<accession>D0LV40</accession>
<gene>
    <name evidence="2" type="ordered locus">Hoch_3379</name>
</gene>
<evidence type="ECO:0000256" key="1">
    <source>
        <dbReference type="SAM" id="MobiDB-lite"/>
    </source>
</evidence>
<dbReference type="HOGENOM" id="CLU_791723_0_0_7"/>
<organism evidence="2 3">
    <name type="scientific">Haliangium ochraceum (strain DSM 14365 / JCM 11303 / SMP-2)</name>
    <dbReference type="NCBI Taxonomy" id="502025"/>
    <lineage>
        <taxon>Bacteria</taxon>
        <taxon>Pseudomonadati</taxon>
        <taxon>Myxococcota</taxon>
        <taxon>Polyangia</taxon>
        <taxon>Haliangiales</taxon>
        <taxon>Kofleriaceae</taxon>
        <taxon>Haliangium</taxon>
    </lineage>
</organism>
<evidence type="ECO:0000313" key="3">
    <source>
        <dbReference type="Proteomes" id="UP000001880"/>
    </source>
</evidence>
<sequence length="350" mass="37749">MNESTPNKPTRERLPWLRRALAVAIAFAFGIGLMSGSGVAEAAPQEEDFEFEPDEMDEVDEDDEDDEDDDGLEFEPDRVRRPGEIPTGATENPDDPNALTVERREEPAPPPAPVVREGYPIEQALRPITLDAGMFELAVAAPMYPSPASFITTLQARYGITDPLEVGVRYAFFAADEGGSTVGKGGSLDFVYTITEWIGVQLSTPILFDPFAMGITLGAPMQFRFGDSFALFFGSDLLSFRVAKFVPTVEDPRIDAARAAALELNTIVSAGSLRFVGGAIYQFAPHVALIADTGVVVEDFGRNGEQPQVPLGATLSYSVVDSLDFSGRLGFDDIGDGGSFRFTGGFALRL</sequence>
<feature type="compositionally biased region" description="Acidic residues" evidence="1">
    <location>
        <begin position="44"/>
        <end position="74"/>
    </location>
</feature>
<dbReference type="Proteomes" id="UP000001880">
    <property type="component" value="Chromosome"/>
</dbReference>
<dbReference type="STRING" id="502025.Hoch_3379"/>
<protein>
    <submittedName>
        <fullName evidence="2">Uncharacterized protein</fullName>
    </submittedName>
</protein>
<dbReference type="RefSeq" id="WP_012828481.1">
    <property type="nucleotide sequence ID" value="NC_013440.1"/>
</dbReference>
<keyword evidence="3" id="KW-1185">Reference proteome</keyword>